<evidence type="ECO:0000313" key="3">
    <source>
        <dbReference type="Proteomes" id="UP001151529"/>
    </source>
</evidence>
<feature type="compositionally biased region" description="Basic and acidic residues" evidence="1">
    <location>
        <begin position="10"/>
        <end position="19"/>
    </location>
</feature>
<feature type="region of interest" description="Disordered" evidence="1">
    <location>
        <begin position="1"/>
        <end position="40"/>
    </location>
</feature>
<proteinExistence type="predicted"/>
<accession>A0A9Q0UIW4</accession>
<evidence type="ECO:0000256" key="1">
    <source>
        <dbReference type="SAM" id="MobiDB-lite"/>
    </source>
</evidence>
<sequence>MYRHAITASEGKKEKGIHEKRAKNWGSIMPESGGTSPRNYSEVATKVEIQTRAVRGGFRFACPNVISEEEADASKHPKVYIVFNNHQAMLPI</sequence>
<reference evidence="2" key="1">
    <citation type="submission" date="2022-11" db="EMBL/GenBank/DDBJ databases">
        <authorList>
            <person name="Hyden B.L."/>
            <person name="Feng K."/>
            <person name="Yates T."/>
            <person name="Jawdy S."/>
            <person name="Smart L.B."/>
            <person name="Muchero W."/>
        </authorList>
    </citation>
    <scope>NUCLEOTIDE SEQUENCE</scope>
    <source>
        <tissue evidence="2">Shoot tip</tissue>
    </source>
</reference>
<gene>
    <name evidence="2" type="ORF">OIU85_021592</name>
</gene>
<dbReference type="EMBL" id="JAPFFL010000004">
    <property type="protein sequence ID" value="KAJ6730818.1"/>
    <property type="molecule type" value="Genomic_DNA"/>
</dbReference>
<protein>
    <submittedName>
        <fullName evidence="2">Uncharacterized protein</fullName>
    </submittedName>
</protein>
<reference evidence="2" key="2">
    <citation type="journal article" date="2023" name="Int. J. Mol. Sci.">
        <title>De Novo Assembly and Annotation of 11 Diverse Shrub Willow (Salix) Genomes Reveals Novel Gene Organization in Sex-Linked Regions.</title>
        <authorList>
            <person name="Hyden B."/>
            <person name="Feng K."/>
            <person name="Yates T.B."/>
            <person name="Jawdy S."/>
            <person name="Cereghino C."/>
            <person name="Smart L.B."/>
            <person name="Muchero W."/>
        </authorList>
    </citation>
    <scope>NUCLEOTIDE SEQUENCE [LARGE SCALE GENOMIC DNA]</scope>
    <source>
        <tissue evidence="2">Shoot tip</tissue>
    </source>
</reference>
<comment type="caution">
    <text evidence="2">The sequence shown here is derived from an EMBL/GenBank/DDBJ whole genome shotgun (WGS) entry which is preliminary data.</text>
</comment>
<dbReference type="Proteomes" id="UP001151529">
    <property type="component" value="Chromosome 2"/>
</dbReference>
<dbReference type="AlphaFoldDB" id="A0A9Q0UIW4"/>
<name>A0A9Q0UIW4_SALVM</name>
<keyword evidence="3" id="KW-1185">Reference proteome</keyword>
<organism evidence="2 3">
    <name type="scientific">Salix viminalis</name>
    <name type="common">Common osier</name>
    <name type="synonym">Basket willow</name>
    <dbReference type="NCBI Taxonomy" id="40686"/>
    <lineage>
        <taxon>Eukaryota</taxon>
        <taxon>Viridiplantae</taxon>
        <taxon>Streptophyta</taxon>
        <taxon>Embryophyta</taxon>
        <taxon>Tracheophyta</taxon>
        <taxon>Spermatophyta</taxon>
        <taxon>Magnoliopsida</taxon>
        <taxon>eudicotyledons</taxon>
        <taxon>Gunneridae</taxon>
        <taxon>Pentapetalae</taxon>
        <taxon>rosids</taxon>
        <taxon>fabids</taxon>
        <taxon>Malpighiales</taxon>
        <taxon>Salicaceae</taxon>
        <taxon>Saliceae</taxon>
        <taxon>Salix</taxon>
    </lineage>
</organism>
<evidence type="ECO:0000313" key="2">
    <source>
        <dbReference type="EMBL" id="KAJ6730818.1"/>
    </source>
</evidence>